<keyword evidence="2" id="KW-1015">Disulfide bond</keyword>
<evidence type="ECO:0000313" key="5">
    <source>
        <dbReference type="EMBL" id="MPC30052.1"/>
    </source>
</evidence>
<feature type="domain" description="Fibronectin type-II" evidence="4">
    <location>
        <begin position="129"/>
        <end position="176"/>
    </location>
</feature>
<evidence type="ECO:0000256" key="1">
    <source>
        <dbReference type="ARBA" id="ARBA00022737"/>
    </source>
</evidence>
<evidence type="ECO:0000313" key="6">
    <source>
        <dbReference type="Proteomes" id="UP000324222"/>
    </source>
</evidence>
<dbReference type="Gene3D" id="2.10.10.10">
    <property type="entry name" value="Fibronectin, type II, collagen-binding"/>
    <property type="match status" value="2"/>
</dbReference>
<gene>
    <name evidence="5" type="ORF">E2C01_023306</name>
</gene>
<feature type="region of interest" description="Disordered" evidence="3">
    <location>
        <begin position="1"/>
        <end position="44"/>
    </location>
</feature>
<evidence type="ECO:0000259" key="4">
    <source>
        <dbReference type="SMART" id="SM00059"/>
    </source>
</evidence>
<dbReference type="Proteomes" id="UP000324222">
    <property type="component" value="Unassembled WGS sequence"/>
</dbReference>
<dbReference type="SUPFAM" id="SSF57440">
    <property type="entry name" value="Kringle-like"/>
    <property type="match status" value="2"/>
</dbReference>
<feature type="domain" description="Fibronectin type-II" evidence="4">
    <location>
        <begin position="200"/>
        <end position="242"/>
    </location>
</feature>
<evidence type="ECO:0000256" key="2">
    <source>
        <dbReference type="ARBA" id="ARBA00023157"/>
    </source>
</evidence>
<organism evidence="5 6">
    <name type="scientific">Portunus trituberculatus</name>
    <name type="common">Swimming crab</name>
    <name type="synonym">Neptunus trituberculatus</name>
    <dbReference type="NCBI Taxonomy" id="210409"/>
    <lineage>
        <taxon>Eukaryota</taxon>
        <taxon>Metazoa</taxon>
        <taxon>Ecdysozoa</taxon>
        <taxon>Arthropoda</taxon>
        <taxon>Crustacea</taxon>
        <taxon>Multicrustacea</taxon>
        <taxon>Malacostraca</taxon>
        <taxon>Eumalacostraca</taxon>
        <taxon>Eucarida</taxon>
        <taxon>Decapoda</taxon>
        <taxon>Pleocyemata</taxon>
        <taxon>Brachyura</taxon>
        <taxon>Eubrachyura</taxon>
        <taxon>Portunoidea</taxon>
        <taxon>Portunidae</taxon>
        <taxon>Portuninae</taxon>
        <taxon>Portunus</taxon>
    </lineage>
</organism>
<proteinExistence type="predicted"/>
<evidence type="ECO:0000256" key="3">
    <source>
        <dbReference type="SAM" id="MobiDB-lite"/>
    </source>
</evidence>
<protein>
    <recommendedName>
        <fullName evidence="4">Fibronectin type-II domain-containing protein</fullName>
    </recommendedName>
</protein>
<dbReference type="InterPro" id="IPR000562">
    <property type="entry name" value="FN_type2_dom"/>
</dbReference>
<dbReference type="OrthoDB" id="6362829at2759"/>
<sequence>MTSPESNVGLHRNTPPASQSSVATCQAEEGRRRTATTKPRTKGSDTYTDILLSQSLPAFLVIRHTYLGMAIGRRLSDVNALCLAVTFTVHVWSVLEGHVLVPSAGHLYAEPLSETYMRTKTRENISAPAVVNESDCVFPFWWKNKLHNNCTVMDRPDHWCATKVNDAIGPVTSGYCKSFLVGPLPDEPTPTIDDDPNLHEDCVVPFYYNRKTFVNCTMEDSNQPWCAVEVDQLRKPLRIKICRKVKNATEYRGMQGKGE</sequence>
<accession>A0A5B7E7N9</accession>
<name>A0A5B7E7N9_PORTR</name>
<dbReference type="InterPro" id="IPR013806">
    <property type="entry name" value="Kringle-like"/>
</dbReference>
<dbReference type="InterPro" id="IPR036943">
    <property type="entry name" value="FN_type2_sf"/>
</dbReference>
<keyword evidence="6" id="KW-1185">Reference proteome</keyword>
<dbReference type="AlphaFoldDB" id="A0A5B7E7N9"/>
<dbReference type="SMART" id="SM00059">
    <property type="entry name" value="FN2"/>
    <property type="match status" value="2"/>
</dbReference>
<comment type="caution">
    <text evidence="5">The sequence shown here is derived from an EMBL/GenBank/DDBJ whole genome shotgun (WGS) entry which is preliminary data.</text>
</comment>
<feature type="compositionally biased region" description="Polar residues" evidence="3">
    <location>
        <begin position="15"/>
        <end position="24"/>
    </location>
</feature>
<dbReference type="Pfam" id="PF00040">
    <property type="entry name" value="fn2"/>
    <property type="match status" value="2"/>
</dbReference>
<keyword evidence="1" id="KW-0677">Repeat</keyword>
<reference evidence="5 6" key="1">
    <citation type="submission" date="2019-05" db="EMBL/GenBank/DDBJ databases">
        <title>Another draft genome of Portunus trituberculatus and its Hox gene families provides insights of decapod evolution.</title>
        <authorList>
            <person name="Jeong J.-H."/>
            <person name="Song I."/>
            <person name="Kim S."/>
            <person name="Choi T."/>
            <person name="Kim D."/>
            <person name="Ryu S."/>
            <person name="Kim W."/>
        </authorList>
    </citation>
    <scope>NUCLEOTIDE SEQUENCE [LARGE SCALE GENOMIC DNA]</scope>
    <source>
        <tissue evidence="5">Muscle</tissue>
    </source>
</reference>
<dbReference type="EMBL" id="VSRR010002184">
    <property type="protein sequence ID" value="MPC30052.1"/>
    <property type="molecule type" value="Genomic_DNA"/>
</dbReference>